<dbReference type="PANTHER" id="PTHR23155">
    <property type="entry name" value="DISEASE RESISTANCE PROTEIN RP"/>
    <property type="match status" value="1"/>
</dbReference>
<dbReference type="InterPro" id="IPR027417">
    <property type="entry name" value="P-loop_NTPase"/>
</dbReference>
<evidence type="ECO:0000256" key="1">
    <source>
        <dbReference type="ARBA" id="ARBA00004496"/>
    </source>
</evidence>
<gene>
    <name evidence="11" type="ORF">Sradi_0582900</name>
</gene>
<accession>A0AAW2VKL8</accession>
<evidence type="ECO:0000256" key="2">
    <source>
        <dbReference type="ARBA" id="ARBA00008894"/>
    </source>
</evidence>
<dbReference type="InterPro" id="IPR036388">
    <property type="entry name" value="WH-like_DNA-bd_sf"/>
</dbReference>
<evidence type="ECO:0000256" key="8">
    <source>
        <dbReference type="ARBA" id="ARBA00022840"/>
    </source>
</evidence>
<dbReference type="GO" id="GO:0098542">
    <property type="term" value="P:defense response to other organism"/>
    <property type="evidence" value="ECO:0007669"/>
    <property type="project" value="TreeGrafter"/>
</dbReference>
<keyword evidence="8" id="KW-0067">ATP-binding</keyword>
<dbReference type="EMBL" id="JACGWJ010000003">
    <property type="protein sequence ID" value="KAL0429569.1"/>
    <property type="molecule type" value="Genomic_DNA"/>
</dbReference>
<proteinExistence type="inferred from homology"/>
<dbReference type="InterPro" id="IPR042197">
    <property type="entry name" value="Apaf_helical"/>
</dbReference>
<dbReference type="FunFam" id="1.10.10.10:FF:000322">
    <property type="entry name" value="Probable disease resistance protein At1g63360"/>
    <property type="match status" value="1"/>
</dbReference>
<dbReference type="AlphaFoldDB" id="A0AAW2VKL8"/>
<reference evidence="11" key="2">
    <citation type="journal article" date="2024" name="Plant">
        <title>Genomic evolution and insights into agronomic trait innovations of Sesamum species.</title>
        <authorList>
            <person name="Miao H."/>
            <person name="Wang L."/>
            <person name="Qu L."/>
            <person name="Liu H."/>
            <person name="Sun Y."/>
            <person name="Le M."/>
            <person name="Wang Q."/>
            <person name="Wei S."/>
            <person name="Zheng Y."/>
            <person name="Lin W."/>
            <person name="Duan Y."/>
            <person name="Cao H."/>
            <person name="Xiong S."/>
            <person name="Wang X."/>
            <person name="Wei L."/>
            <person name="Li C."/>
            <person name="Ma Q."/>
            <person name="Ju M."/>
            <person name="Zhao R."/>
            <person name="Li G."/>
            <person name="Mu C."/>
            <person name="Tian Q."/>
            <person name="Mei H."/>
            <person name="Zhang T."/>
            <person name="Gao T."/>
            <person name="Zhang H."/>
        </authorList>
    </citation>
    <scope>NUCLEOTIDE SEQUENCE</scope>
    <source>
        <strain evidence="11">G02</strain>
    </source>
</reference>
<organism evidence="11">
    <name type="scientific">Sesamum radiatum</name>
    <name type="common">Black benniseed</name>
    <dbReference type="NCBI Taxonomy" id="300843"/>
    <lineage>
        <taxon>Eukaryota</taxon>
        <taxon>Viridiplantae</taxon>
        <taxon>Streptophyta</taxon>
        <taxon>Embryophyta</taxon>
        <taxon>Tracheophyta</taxon>
        <taxon>Spermatophyta</taxon>
        <taxon>Magnoliopsida</taxon>
        <taxon>eudicotyledons</taxon>
        <taxon>Gunneridae</taxon>
        <taxon>Pentapetalae</taxon>
        <taxon>asterids</taxon>
        <taxon>lamiids</taxon>
        <taxon>Lamiales</taxon>
        <taxon>Pedaliaceae</taxon>
        <taxon>Sesamum</taxon>
    </lineage>
</organism>
<keyword evidence="4" id="KW-0433">Leucine-rich repeat</keyword>
<evidence type="ECO:0000256" key="5">
    <source>
        <dbReference type="ARBA" id="ARBA00022737"/>
    </source>
</evidence>
<dbReference type="Pfam" id="PF23559">
    <property type="entry name" value="WHD_DRP"/>
    <property type="match status" value="1"/>
</dbReference>
<dbReference type="InterPro" id="IPR002182">
    <property type="entry name" value="NB-ARC"/>
</dbReference>
<evidence type="ECO:0000256" key="6">
    <source>
        <dbReference type="ARBA" id="ARBA00022741"/>
    </source>
</evidence>
<dbReference type="Gene3D" id="1.10.8.430">
    <property type="entry name" value="Helical domain of apoptotic protease-activating factors"/>
    <property type="match status" value="1"/>
</dbReference>
<dbReference type="InterPro" id="IPR044974">
    <property type="entry name" value="Disease_R_plants"/>
</dbReference>
<dbReference type="Gene3D" id="1.10.10.10">
    <property type="entry name" value="Winged helix-like DNA-binding domain superfamily/Winged helix DNA-binding domain"/>
    <property type="match status" value="1"/>
</dbReference>
<comment type="caution">
    <text evidence="11">The sequence shown here is derived from an EMBL/GenBank/DDBJ whole genome shotgun (WGS) entry which is preliminary data.</text>
</comment>
<sequence>MREESDEELCMRLYKSLKGRRYLIVIDDIWTTNAWDDIKMLFPDDNSGSRIMLTTSLSNLAAYVDSCSTHHQMRFLNEDESWKLLQETACLEENYLELEKFGKEIAKNCRGLPLKFAVIGGVLSKLDKRQDVWEHIAKNVSSVATSNDEQCLKILYLSYNYLPHHLKPCFLYIGVFPEDYEIRVSKLIKLWVAEGFLKPIISQSLEEVAMKYLQDLINRNLILIRQRGSNGIIKSCSIHDLLHDLCLREGHKEKFFCVTKVTAKTSLNITNGGRRRIIYENSGNGHDGSACLIRANNETLKSTSTVRSLSV</sequence>
<evidence type="ECO:0000256" key="7">
    <source>
        <dbReference type="ARBA" id="ARBA00022821"/>
    </source>
</evidence>
<name>A0AAW2VKL8_SESRA</name>
<dbReference type="GO" id="GO:0005737">
    <property type="term" value="C:cytoplasm"/>
    <property type="evidence" value="ECO:0007669"/>
    <property type="project" value="UniProtKB-SubCell"/>
</dbReference>
<keyword evidence="3" id="KW-0963">Cytoplasm</keyword>
<dbReference type="GO" id="GO:0043531">
    <property type="term" value="F:ADP binding"/>
    <property type="evidence" value="ECO:0007669"/>
    <property type="project" value="InterPro"/>
</dbReference>
<feature type="domain" description="Disease resistance protein winged helix" evidence="10">
    <location>
        <begin position="175"/>
        <end position="246"/>
    </location>
</feature>
<dbReference type="SUPFAM" id="SSF52540">
    <property type="entry name" value="P-loop containing nucleoside triphosphate hydrolases"/>
    <property type="match status" value="1"/>
</dbReference>
<evidence type="ECO:0000256" key="3">
    <source>
        <dbReference type="ARBA" id="ARBA00022490"/>
    </source>
</evidence>
<keyword evidence="7" id="KW-0611">Plant defense</keyword>
<reference evidence="11" key="1">
    <citation type="submission" date="2020-06" db="EMBL/GenBank/DDBJ databases">
        <authorList>
            <person name="Li T."/>
            <person name="Hu X."/>
            <person name="Zhang T."/>
            <person name="Song X."/>
            <person name="Zhang H."/>
            <person name="Dai N."/>
            <person name="Sheng W."/>
            <person name="Hou X."/>
            <person name="Wei L."/>
        </authorList>
    </citation>
    <scope>NUCLEOTIDE SEQUENCE</scope>
    <source>
        <strain evidence="11">G02</strain>
        <tissue evidence="11">Leaf</tissue>
    </source>
</reference>
<evidence type="ECO:0000313" key="11">
    <source>
        <dbReference type="EMBL" id="KAL0429569.1"/>
    </source>
</evidence>
<dbReference type="Gene3D" id="3.40.50.300">
    <property type="entry name" value="P-loop containing nucleotide triphosphate hydrolases"/>
    <property type="match status" value="1"/>
</dbReference>
<keyword evidence="5" id="KW-0677">Repeat</keyword>
<dbReference type="Pfam" id="PF00931">
    <property type="entry name" value="NB-ARC"/>
    <property type="match status" value="1"/>
</dbReference>
<feature type="domain" description="NB-ARC" evidence="9">
    <location>
        <begin position="4"/>
        <end position="90"/>
    </location>
</feature>
<evidence type="ECO:0000259" key="10">
    <source>
        <dbReference type="Pfam" id="PF23559"/>
    </source>
</evidence>
<evidence type="ECO:0000259" key="9">
    <source>
        <dbReference type="Pfam" id="PF00931"/>
    </source>
</evidence>
<keyword evidence="6" id="KW-0547">Nucleotide-binding</keyword>
<comment type="subcellular location">
    <subcellularLocation>
        <location evidence="1">Cytoplasm</location>
    </subcellularLocation>
</comment>
<dbReference type="InterPro" id="IPR058922">
    <property type="entry name" value="WHD_DRP"/>
</dbReference>
<dbReference type="PRINTS" id="PR00364">
    <property type="entry name" value="DISEASERSIST"/>
</dbReference>
<dbReference type="PANTHER" id="PTHR23155:SF1152">
    <property type="entry name" value="AAA+ ATPASE DOMAIN-CONTAINING PROTEIN"/>
    <property type="match status" value="1"/>
</dbReference>
<dbReference type="GO" id="GO:0005524">
    <property type="term" value="F:ATP binding"/>
    <property type="evidence" value="ECO:0007669"/>
    <property type="project" value="UniProtKB-KW"/>
</dbReference>
<evidence type="ECO:0000256" key="4">
    <source>
        <dbReference type="ARBA" id="ARBA00022614"/>
    </source>
</evidence>
<protein>
    <submittedName>
        <fullName evidence="11">Disease resistance protein RPP13</fullName>
    </submittedName>
</protein>
<comment type="similarity">
    <text evidence="2">Belongs to the disease resistance NB-LRR family.</text>
</comment>